<gene>
    <name evidence="2" type="ORF">ACCQ42_02405</name>
</gene>
<proteinExistence type="predicted"/>
<dbReference type="InterPro" id="IPR001509">
    <property type="entry name" value="Epimerase_deHydtase"/>
</dbReference>
<reference evidence="2 3" key="1">
    <citation type="journal article" date="2025" name="Anaerobe">
        <title>Description of Anaerococcus kampingiae sp. nov., Anaerococcus groningensis sp. nov., Anaerococcus martiniensis sp. nov., and Anaerococcus cruorum sp. nov., isolated from human clinical specimens.</title>
        <authorList>
            <person name="Boiten K.E."/>
            <person name="Meijer J."/>
            <person name="van Wezel E.M."/>
            <person name="Veloo A.C.M."/>
        </authorList>
    </citation>
    <scope>NUCLEOTIDE SEQUENCE [LARGE SCALE GENOMIC DNA]</scope>
    <source>
        <strain evidence="2 3">ENR0874</strain>
    </source>
</reference>
<keyword evidence="3" id="KW-1185">Reference proteome</keyword>
<dbReference type="InterPro" id="IPR036291">
    <property type="entry name" value="NAD(P)-bd_dom_sf"/>
</dbReference>
<protein>
    <submittedName>
        <fullName evidence="2">NAD-dependent epimerase/dehydratase family protein</fullName>
    </submittedName>
</protein>
<dbReference type="SUPFAM" id="SSF51735">
    <property type="entry name" value="NAD(P)-binding Rossmann-fold domains"/>
    <property type="match status" value="1"/>
</dbReference>
<sequence>MKNIRKIFILGGANLFARELIKYGLDQGYKIKAVDLIKSSDIEENENLEYVLADFFALGDKQAMEMIGDCDSFVYAGGIDDLVVPRKPAGKFFYERNVLPTGRIARLAKKAGIRNFLLLGDYRSEIAEKNQILRKYNYHHEPYIETRLMQESIAIFEGDGLMNVSILRPGLIVGKSNKNSLAAHIDLVRANATIPVTEGVIPIISAKALAQGAVFALELENHKKTYALATGNISYKALYEKILEIMKKTDGKSLVSRTFDDLLEAYEEDQKITERKNLEHGISQVNMLRAMTMDLSLKGDFDLGDENLGEEIGKMIDLYLNGSPVKA</sequence>
<name>A0ABW9MBQ2_9FIRM</name>
<evidence type="ECO:0000259" key="1">
    <source>
        <dbReference type="Pfam" id="PF01370"/>
    </source>
</evidence>
<evidence type="ECO:0000313" key="2">
    <source>
        <dbReference type="EMBL" id="MFO3666624.1"/>
    </source>
</evidence>
<comment type="caution">
    <text evidence="2">The sequence shown here is derived from an EMBL/GenBank/DDBJ whole genome shotgun (WGS) entry which is preliminary data.</text>
</comment>
<dbReference type="Proteomes" id="UP001637994">
    <property type="component" value="Unassembled WGS sequence"/>
</dbReference>
<accession>A0ABW9MBQ2</accession>
<dbReference type="RefSeq" id="WP_410035254.1">
    <property type="nucleotide sequence ID" value="NZ_JBGMEF010000013.1"/>
</dbReference>
<dbReference type="EMBL" id="JBGMEF010000013">
    <property type="protein sequence ID" value="MFO3666624.1"/>
    <property type="molecule type" value="Genomic_DNA"/>
</dbReference>
<feature type="domain" description="NAD-dependent epimerase/dehydratase" evidence="1">
    <location>
        <begin position="7"/>
        <end position="185"/>
    </location>
</feature>
<evidence type="ECO:0000313" key="3">
    <source>
        <dbReference type="Proteomes" id="UP001637994"/>
    </source>
</evidence>
<dbReference type="Gene3D" id="3.40.50.720">
    <property type="entry name" value="NAD(P)-binding Rossmann-like Domain"/>
    <property type="match status" value="1"/>
</dbReference>
<organism evidence="2 3">
    <name type="scientific">Anaerococcus kampingae</name>
    <dbReference type="NCBI Taxonomy" id="3115614"/>
    <lineage>
        <taxon>Bacteria</taxon>
        <taxon>Bacillati</taxon>
        <taxon>Bacillota</taxon>
        <taxon>Tissierellia</taxon>
        <taxon>Tissierellales</taxon>
        <taxon>Peptoniphilaceae</taxon>
        <taxon>Anaerococcus</taxon>
    </lineage>
</organism>
<dbReference type="Pfam" id="PF01370">
    <property type="entry name" value="Epimerase"/>
    <property type="match status" value="1"/>
</dbReference>